<feature type="region of interest" description="Disordered" evidence="1">
    <location>
        <begin position="50"/>
        <end position="75"/>
    </location>
</feature>
<feature type="region of interest" description="Disordered" evidence="1">
    <location>
        <begin position="1"/>
        <end position="38"/>
    </location>
</feature>
<gene>
    <name evidence="2" type="ORF">SOCE836_040830</name>
</gene>
<organism evidence="2 3">
    <name type="scientific">Sorangium cellulosum</name>
    <name type="common">Polyangium cellulosum</name>
    <dbReference type="NCBI Taxonomy" id="56"/>
    <lineage>
        <taxon>Bacteria</taxon>
        <taxon>Pseudomonadati</taxon>
        <taxon>Myxococcota</taxon>
        <taxon>Polyangia</taxon>
        <taxon>Polyangiales</taxon>
        <taxon>Polyangiaceae</taxon>
        <taxon>Sorangium</taxon>
    </lineage>
</organism>
<sequence length="130" mass="13825">MAAHTTGPIGLEAPSGAREDPRDAQLVGEPVDSADERHLKVLGPLGKVRVLGSPAQDAEDPNHDQGRQDKAEVGRQGFGRLVAIGKLVLGTFGELVTSGPLGSHIIMSIKSSLIAHKSPRTSRYRDESER</sequence>
<dbReference type="AlphaFoldDB" id="A0A4P2QPS5"/>
<evidence type="ECO:0000313" key="3">
    <source>
        <dbReference type="Proteomes" id="UP000295497"/>
    </source>
</evidence>
<dbReference type="Proteomes" id="UP000295497">
    <property type="component" value="Chromosome"/>
</dbReference>
<reference evidence="2 3" key="1">
    <citation type="submission" date="2015-09" db="EMBL/GenBank/DDBJ databases">
        <title>Sorangium comparison.</title>
        <authorList>
            <person name="Zaburannyi N."/>
            <person name="Bunk B."/>
            <person name="Overmann J."/>
            <person name="Mueller R."/>
        </authorList>
    </citation>
    <scope>NUCLEOTIDE SEQUENCE [LARGE SCALE GENOMIC DNA]</scope>
    <source>
        <strain evidence="2 3">So ce836</strain>
    </source>
</reference>
<protein>
    <submittedName>
        <fullName evidence="2">Uncharacterized protein</fullName>
    </submittedName>
</protein>
<proteinExistence type="predicted"/>
<dbReference type="EMBL" id="CP012672">
    <property type="protein sequence ID" value="AUX31948.1"/>
    <property type="molecule type" value="Genomic_DNA"/>
</dbReference>
<name>A0A4P2QPS5_SORCE</name>
<dbReference type="RefSeq" id="WP_129575643.1">
    <property type="nucleotide sequence ID" value="NZ_CP012672.1"/>
</dbReference>
<feature type="compositionally biased region" description="Basic and acidic residues" evidence="1">
    <location>
        <begin position="60"/>
        <end position="73"/>
    </location>
</feature>
<accession>A0A4P2QPS5</accession>
<evidence type="ECO:0000256" key="1">
    <source>
        <dbReference type="SAM" id="MobiDB-lite"/>
    </source>
</evidence>
<evidence type="ECO:0000313" key="2">
    <source>
        <dbReference type="EMBL" id="AUX31948.1"/>
    </source>
</evidence>